<organism evidence="1 2">
    <name type="scientific">Serratia plymuthica</name>
    <dbReference type="NCBI Taxonomy" id="82996"/>
    <lineage>
        <taxon>Bacteria</taxon>
        <taxon>Pseudomonadati</taxon>
        <taxon>Pseudomonadota</taxon>
        <taxon>Gammaproteobacteria</taxon>
        <taxon>Enterobacterales</taxon>
        <taxon>Yersiniaceae</taxon>
        <taxon>Serratia</taxon>
    </lineage>
</organism>
<evidence type="ECO:0000313" key="1">
    <source>
        <dbReference type="EMBL" id="PYD41151.1"/>
    </source>
</evidence>
<gene>
    <name evidence="1" type="ORF">CT690_01375</name>
</gene>
<name>A0A318P4N0_SERPL</name>
<dbReference type="AlphaFoldDB" id="A0A318P4N0"/>
<sequence>MVLGFVTKSALADWQNVPPYLPHFQFYERHRTVISTAYPEKILPIIAAYDIQQDVIIKTLMSIRQLPQKLRRHKSESASVPFGLHSFTLLENSPTELCYGLRGQFWRTDFGLEDVPDISAYCAALPPGNAKLLLRYQVQQLAPDEYALCTETFIHCPDRATQLKMAGYWLAIRAGSGWIRQRTLKAVKLALEKTASSV</sequence>
<dbReference type="RefSeq" id="WP_041417338.1">
    <property type="nucleotide sequence ID" value="NZ_JALKTJ010000001.1"/>
</dbReference>
<accession>A0A318P4N0</accession>
<dbReference type="Proteomes" id="UP000248196">
    <property type="component" value="Unassembled WGS sequence"/>
</dbReference>
<proteinExistence type="predicted"/>
<dbReference type="OrthoDB" id="5464833at2"/>
<protein>
    <submittedName>
        <fullName evidence="1">Uncharacterized protein</fullName>
    </submittedName>
</protein>
<reference evidence="1 2" key="1">
    <citation type="submission" date="2017-11" db="EMBL/GenBank/DDBJ databases">
        <title>Genome sequence of the oocydin A producing rhizobacterium Serratia plymuthica 4Rx5.</title>
        <authorList>
            <person name="Matilla M.A."/>
            <person name="Udaondo Z."/>
            <person name="Salmond G.P.C."/>
        </authorList>
    </citation>
    <scope>NUCLEOTIDE SEQUENCE [LARGE SCALE GENOMIC DNA]</scope>
    <source>
        <strain evidence="1 2">4Rx5</strain>
    </source>
</reference>
<dbReference type="EMBL" id="PESE01000001">
    <property type="protein sequence ID" value="PYD41151.1"/>
    <property type="molecule type" value="Genomic_DNA"/>
</dbReference>
<evidence type="ECO:0000313" key="2">
    <source>
        <dbReference type="Proteomes" id="UP000248196"/>
    </source>
</evidence>
<comment type="caution">
    <text evidence="1">The sequence shown here is derived from an EMBL/GenBank/DDBJ whole genome shotgun (WGS) entry which is preliminary data.</text>
</comment>